<dbReference type="EC" id="2.3.1.48" evidence="5"/>
<keyword evidence="6" id="KW-0813">Transport</keyword>
<reference evidence="28" key="1">
    <citation type="submission" date="2021-05" db="EMBL/GenBank/DDBJ databases">
        <authorList>
            <person name="Tigano A."/>
        </authorList>
    </citation>
    <scope>NUCLEOTIDE SEQUENCE</scope>
</reference>
<feature type="compositionally biased region" description="Basic and acidic residues" evidence="26">
    <location>
        <begin position="441"/>
        <end position="475"/>
    </location>
</feature>
<dbReference type="GO" id="GO:0005654">
    <property type="term" value="C:nucleoplasm"/>
    <property type="evidence" value="ECO:0007669"/>
    <property type="project" value="UniProtKB-SubCell"/>
</dbReference>
<dbReference type="GO" id="GO:0015031">
    <property type="term" value="P:protein transport"/>
    <property type="evidence" value="ECO:0007669"/>
    <property type="project" value="UniProtKB-KW"/>
</dbReference>
<dbReference type="SMART" id="SM00360">
    <property type="entry name" value="RRM"/>
    <property type="match status" value="1"/>
</dbReference>
<dbReference type="Pfam" id="PF00076">
    <property type="entry name" value="RRM_1"/>
    <property type="match status" value="1"/>
</dbReference>
<evidence type="ECO:0000256" key="6">
    <source>
        <dbReference type="ARBA" id="ARBA00022448"/>
    </source>
</evidence>
<dbReference type="Pfam" id="PF03399">
    <property type="entry name" value="SAC3_GANP"/>
    <property type="match status" value="1"/>
</dbReference>
<dbReference type="FunFam" id="1.25.40.990:FF:000003">
    <property type="entry name" value="germinal-center associated nuclear protein isoform X2"/>
    <property type="match status" value="1"/>
</dbReference>
<evidence type="ECO:0000256" key="7">
    <source>
        <dbReference type="ARBA" id="ARBA00022454"/>
    </source>
</evidence>
<evidence type="ECO:0000256" key="10">
    <source>
        <dbReference type="ARBA" id="ARBA00022553"/>
    </source>
</evidence>
<comment type="function">
    <text evidence="23">As a component of the TREX-2 complex, involved in the export of mRNAs to the cytoplasm through the nuclear pores. Through the acetylation of histones, affects the assembly of nucleosomes at immunoglobulin variable region genes and promotes the recruitment and positioning of transcription complex to favor DNA cytosine deaminase AICDA/AID targeting, hence promoting somatic hypermutations.</text>
</comment>
<dbReference type="OrthoDB" id="21502at2759"/>
<keyword evidence="29" id="KW-1185">Reference proteome</keyword>
<dbReference type="InterPro" id="IPR000504">
    <property type="entry name" value="RRM_dom"/>
</dbReference>
<keyword evidence="12" id="KW-0509">mRNA transport</keyword>
<feature type="compositionally biased region" description="Polar residues" evidence="26">
    <location>
        <begin position="149"/>
        <end position="166"/>
    </location>
</feature>
<evidence type="ECO:0000313" key="28">
    <source>
        <dbReference type="EMBL" id="CAG5865964.1"/>
    </source>
</evidence>
<dbReference type="Proteomes" id="UP000677803">
    <property type="component" value="Unassembled WGS sequence"/>
</dbReference>
<evidence type="ECO:0000256" key="26">
    <source>
        <dbReference type="SAM" id="MobiDB-lite"/>
    </source>
</evidence>
<dbReference type="Gene3D" id="6.10.250.1340">
    <property type="match status" value="1"/>
</dbReference>
<evidence type="ECO:0000256" key="25">
    <source>
        <dbReference type="SAM" id="Coils"/>
    </source>
</evidence>
<feature type="compositionally biased region" description="Polar residues" evidence="26">
    <location>
        <begin position="176"/>
        <end position="189"/>
    </location>
</feature>
<keyword evidence="16" id="KW-0811">Translocation</keyword>
<keyword evidence="11" id="KW-0808">Transferase</keyword>
<dbReference type="InterPro" id="IPR031910">
    <property type="entry name" value="GANP_CID_dom"/>
</dbReference>
<dbReference type="InterPro" id="IPR012677">
    <property type="entry name" value="Nucleotide-bd_a/b_plait_sf"/>
</dbReference>
<keyword evidence="20" id="KW-0012">Acyltransferase</keyword>
<dbReference type="GO" id="GO:0002376">
    <property type="term" value="P:immune system process"/>
    <property type="evidence" value="ECO:0007669"/>
    <property type="project" value="UniProtKB-KW"/>
</dbReference>
<evidence type="ECO:0000256" key="1">
    <source>
        <dbReference type="ARBA" id="ARBA00004286"/>
    </source>
</evidence>
<evidence type="ECO:0000256" key="19">
    <source>
        <dbReference type="ARBA" id="ARBA00023242"/>
    </source>
</evidence>
<evidence type="ECO:0000256" key="14">
    <source>
        <dbReference type="ARBA" id="ARBA00022927"/>
    </source>
</evidence>
<feature type="region of interest" description="Disordered" evidence="26">
    <location>
        <begin position="492"/>
        <end position="527"/>
    </location>
</feature>
<feature type="region of interest" description="Disordered" evidence="26">
    <location>
        <begin position="308"/>
        <end position="480"/>
    </location>
</feature>
<keyword evidence="8" id="KW-0488">Methylation</keyword>
<dbReference type="Gene3D" id="1.25.40.990">
    <property type="match status" value="1"/>
</dbReference>
<dbReference type="Pfam" id="PF16769">
    <property type="entry name" value="MCM3AP_GANP"/>
    <property type="match status" value="1"/>
</dbReference>
<feature type="compositionally biased region" description="Polar residues" evidence="26">
    <location>
        <begin position="95"/>
        <end position="108"/>
    </location>
</feature>
<evidence type="ECO:0000313" key="29">
    <source>
        <dbReference type="Proteomes" id="UP000677803"/>
    </source>
</evidence>
<dbReference type="GO" id="GO:0061733">
    <property type="term" value="F:protein-lysine-acetyltransferase activity"/>
    <property type="evidence" value="ECO:0007669"/>
    <property type="project" value="UniProtKB-EC"/>
</dbReference>
<keyword evidence="9" id="KW-0963">Cytoplasm</keyword>
<evidence type="ECO:0000256" key="8">
    <source>
        <dbReference type="ARBA" id="ARBA00022481"/>
    </source>
</evidence>
<dbReference type="EMBL" id="CAJRST010001113">
    <property type="protein sequence ID" value="CAG5865964.1"/>
    <property type="molecule type" value="Genomic_DNA"/>
</dbReference>
<evidence type="ECO:0000256" key="11">
    <source>
        <dbReference type="ARBA" id="ARBA00022679"/>
    </source>
</evidence>
<keyword evidence="17 25" id="KW-0175">Coiled coil</keyword>
<feature type="region of interest" description="Disordered" evidence="26">
    <location>
        <begin position="1"/>
        <end position="108"/>
    </location>
</feature>
<comment type="caution">
    <text evidence="28">The sequence shown here is derived from an EMBL/GenBank/DDBJ whole genome shotgun (WGS) entry which is preliminary data.</text>
</comment>
<dbReference type="GO" id="GO:0005737">
    <property type="term" value="C:cytoplasm"/>
    <property type="evidence" value="ECO:0007669"/>
    <property type="project" value="UniProtKB-SubCell"/>
</dbReference>
<evidence type="ECO:0000256" key="9">
    <source>
        <dbReference type="ARBA" id="ARBA00022490"/>
    </source>
</evidence>
<feature type="region of interest" description="Disordered" evidence="26">
    <location>
        <begin position="2015"/>
        <end position="2055"/>
    </location>
</feature>
<evidence type="ECO:0000256" key="16">
    <source>
        <dbReference type="ARBA" id="ARBA00023010"/>
    </source>
</evidence>
<dbReference type="SUPFAM" id="SSF54928">
    <property type="entry name" value="RNA-binding domain, RBD"/>
    <property type="match status" value="1"/>
</dbReference>
<evidence type="ECO:0000256" key="17">
    <source>
        <dbReference type="ARBA" id="ARBA00023054"/>
    </source>
</evidence>
<evidence type="ECO:0000256" key="4">
    <source>
        <dbReference type="ARBA" id="ARBA00004642"/>
    </source>
</evidence>
<evidence type="ECO:0000256" key="15">
    <source>
        <dbReference type="ARBA" id="ARBA00022990"/>
    </source>
</evidence>
<evidence type="ECO:0000256" key="24">
    <source>
        <dbReference type="ARBA" id="ARBA00069544"/>
    </source>
</evidence>
<name>A0A8S4ADF1_9TELE</name>
<accession>A0A8S4ADF1</accession>
<organism evidence="28 29">
    <name type="scientific">Menidia menidia</name>
    <name type="common">Atlantic silverside</name>
    <dbReference type="NCBI Taxonomy" id="238744"/>
    <lineage>
        <taxon>Eukaryota</taxon>
        <taxon>Metazoa</taxon>
        <taxon>Chordata</taxon>
        <taxon>Craniata</taxon>
        <taxon>Vertebrata</taxon>
        <taxon>Euteleostomi</taxon>
        <taxon>Actinopterygii</taxon>
        <taxon>Neopterygii</taxon>
        <taxon>Teleostei</taxon>
        <taxon>Neoteleostei</taxon>
        <taxon>Acanthomorphata</taxon>
        <taxon>Ovalentaria</taxon>
        <taxon>Atherinomorphae</taxon>
        <taxon>Atheriniformes</taxon>
        <taxon>Atherinopsidae</taxon>
        <taxon>Menidiinae</taxon>
        <taxon>Menidia</taxon>
    </lineage>
</organism>
<comment type="similarity">
    <text evidence="21">Belongs to the SAC3 family.</text>
</comment>
<feature type="region of interest" description="Disordered" evidence="26">
    <location>
        <begin position="149"/>
        <end position="189"/>
    </location>
</feature>
<evidence type="ECO:0000256" key="22">
    <source>
        <dbReference type="ARBA" id="ARBA00048940"/>
    </source>
</evidence>
<dbReference type="Pfam" id="PF16766">
    <property type="entry name" value="CID_GANP"/>
    <property type="match status" value="1"/>
</dbReference>
<evidence type="ECO:0000256" key="23">
    <source>
        <dbReference type="ARBA" id="ARBA00055631"/>
    </source>
</evidence>
<dbReference type="PANTHER" id="PTHR12436:SF3">
    <property type="entry name" value="GERMINAL-CENTER ASSOCIATED NUCLEAR PROTEIN"/>
    <property type="match status" value="1"/>
</dbReference>
<evidence type="ECO:0000256" key="12">
    <source>
        <dbReference type="ARBA" id="ARBA00022816"/>
    </source>
</evidence>
<feature type="region of interest" description="Disordered" evidence="26">
    <location>
        <begin position="220"/>
        <end position="255"/>
    </location>
</feature>
<dbReference type="PROSITE" id="PS50250">
    <property type="entry name" value="PCI"/>
    <property type="match status" value="1"/>
</dbReference>
<evidence type="ECO:0000256" key="2">
    <source>
        <dbReference type="ARBA" id="ARBA00004496"/>
    </source>
</evidence>
<evidence type="ECO:0000256" key="21">
    <source>
        <dbReference type="ARBA" id="ARBA00038443"/>
    </source>
</evidence>
<dbReference type="InterPro" id="IPR045107">
    <property type="entry name" value="SAC3/GANP/THP3"/>
</dbReference>
<feature type="compositionally biased region" description="Low complexity" evidence="26">
    <location>
        <begin position="233"/>
        <end position="255"/>
    </location>
</feature>
<keyword evidence="13" id="KW-0391">Immunity</keyword>
<keyword evidence="18" id="KW-0906">Nuclear pore complex</keyword>
<dbReference type="Gene3D" id="3.30.70.330">
    <property type="match status" value="1"/>
</dbReference>
<feature type="compositionally biased region" description="Low complexity" evidence="26">
    <location>
        <begin position="308"/>
        <end position="336"/>
    </location>
</feature>
<feature type="compositionally biased region" description="Low complexity" evidence="26">
    <location>
        <begin position="26"/>
        <end position="53"/>
    </location>
</feature>
<evidence type="ECO:0000256" key="13">
    <source>
        <dbReference type="ARBA" id="ARBA00022859"/>
    </source>
</evidence>
<dbReference type="PANTHER" id="PTHR12436">
    <property type="entry name" value="80 KDA MCM3-ASSOCIATED PROTEIN"/>
    <property type="match status" value="1"/>
</dbReference>
<keyword evidence="10" id="KW-0597">Phosphoprotein</keyword>
<keyword evidence="14" id="KW-0653">Protein transport</keyword>
<dbReference type="InterPro" id="IPR031907">
    <property type="entry name" value="MCM3AP_GANP"/>
</dbReference>
<feature type="region of interest" description="Disordered" evidence="26">
    <location>
        <begin position="599"/>
        <end position="663"/>
    </location>
</feature>
<feature type="compositionally biased region" description="Polar residues" evidence="26">
    <location>
        <begin position="337"/>
        <end position="380"/>
    </location>
</feature>
<keyword evidence="7" id="KW-0158">Chromosome</keyword>
<keyword evidence="19" id="KW-0539">Nucleus</keyword>
<dbReference type="GO" id="GO:0005694">
    <property type="term" value="C:chromosome"/>
    <property type="evidence" value="ECO:0007669"/>
    <property type="project" value="UniProtKB-SubCell"/>
</dbReference>
<evidence type="ECO:0000259" key="27">
    <source>
        <dbReference type="PROSITE" id="PS50250"/>
    </source>
</evidence>
<comment type="catalytic activity">
    <reaction evidence="22">
        <text>L-lysyl-[histone] + acetyl-CoA = N(6)-acetyl-L-lysyl-[histone] + CoA + H(+)</text>
        <dbReference type="Rhea" id="RHEA:21992"/>
        <dbReference type="Rhea" id="RHEA-COMP:9845"/>
        <dbReference type="Rhea" id="RHEA-COMP:11338"/>
        <dbReference type="ChEBI" id="CHEBI:15378"/>
        <dbReference type="ChEBI" id="CHEBI:29969"/>
        <dbReference type="ChEBI" id="CHEBI:57287"/>
        <dbReference type="ChEBI" id="CHEBI:57288"/>
        <dbReference type="ChEBI" id="CHEBI:61930"/>
        <dbReference type="EC" id="2.3.1.48"/>
    </reaction>
    <physiologicalReaction direction="left-to-right" evidence="22">
        <dbReference type="Rhea" id="RHEA:21993"/>
    </physiologicalReaction>
</comment>
<feature type="coiled-coil region" evidence="25">
    <location>
        <begin position="1248"/>
        <end position="1275"/>
    </location>
</feature>
<feature type="compositionally biased region" description="Basic and acidic residues" evidence="26">
    <location>
        <begin position="606"/>
        <end position="620"/>
    </location>
</feature>
<dbReference type="InterPro" id="IPR035979">
    <property type="entry name" value="RBD_domain_sf"/>
</dbReference>
<dbReference type="GO" id="GO:0005643">
    <property type="term" value="C:nuclear pore"/>
    <property type="evidence" value="ECO:0007669"/>
    <property type="project" value="UniProtKB-SubCell"/>
</dbReference>
<protein>
    <recommendedName>
        <fullName evidence="24">Germinal-center associated nuclear protein</fullName>
        <ecNumber evidence="5">2.3.1.48</ecNumber>
    </recommendedName>
</protein>
<dbReference type="InterPro" id="IPR005062">
    <property type="entry name" value="SAC3/GANP/THP3_conserved"/>
</dbReference>
<evidence type="ECO:0000256" key="20">
    <source>
        <dbReference type="ARBA" id="ARBA00023315"/>
    </source>
</evidence>
<dbReference type="GO" id="GO:0006406">
    <property type="term" value="P:mRNA export from nucleus"/>
    <property type="evidence" value="ECO:0007669"/>
    <property type="project" value="TreeGrafter"/>
</dbReference>
<feature type="compositionally biased region" description="Polar residues" evidence="26">
    <location>
        <begin position="54"/>
        <end position="75"/>
    </location>
</feature>
<gene>
    <name evidence="28" type="ORF">MMEN_LOCUS2603</name>
</gene>
<evidence type="ECO:0000256" key="5">
    <source>
        <dbReference type="ARBA" id="ARBA00013184"/>
    </source>
</evidence>
<proteinExistence type="inferred from homology"/>
<comment type="subcellular location">
    <subcellularLocation>
        <location evidence="1">Chromosome</location>
    </subcellularLocation>
    <subcellularLocation>
        <location evidence="2">Cytoplasm</location>
    </subcellularLocation>
    <subcellularLocation>
        <location evidence="3">Nucleus</location>
        <location evidence="3">Nuclear pore complex</location>
    </subcellularLocation>
    <subcellularLocation>
        <location evidence="4">Nucleus</location>
        <location evidence="4">Nucleoplasm</location>
    </subcellularLocation>
</comment>
<keyword evidence="15" id="KW-0007">Acetylation</keyword>
<sequence length="2092" mass="229122">MNPSNPFGSPQGAFQAPSSTMKTGLFQSFGQQSSSTPAQSMGFFQSSGFGQSSVLNQPASHGNTIFGQAPTFGQQPQPPPVPAMSQAPAFGQPSLGMTSSNFSSSTTPAFGQNQGSVFAQTSGFGQSSAFGQAAGFSKQQTAVFGQQRSAFGPSQVTTDPTTTLGQPQPLAFGQSPFGQPVSSTSGPTAVFGSAQSVTQSRGFGSSEFCFKPANKARFKPIFNASPEPNNPQTSSISSSTFGGSGPQTSSNTTTTTTAGFSLLTAAKSGPLGFSFSQPAAAPSIPIQSNPSAGNGSGTASTLQFTFSQPAAPSSSCTTTSTTEPTTPSTFSFSAQTLQSQPGTLSEASSFGQPSTFGQTNAKGETSADDNGSSLAGQPETNVFARIGKGTKRKDEETVSSSGLEKQPDEEGDAPGADPLRHLSKRPLIRSRGLFSEALKGIGKERTNPVRRETTKEGQMQPKERDDVHAFADDPSSKPPAIQLLSRDVLEKPENSDLAVSPDPTAEGLTPVRRGARRESLDSLSGMVPNDISTLQCRNIPPALNKKDVIEKHFSRFGKVHKVFCRPAKNMAMVYFDNHAAAAKAKKKGKMLHRHELLLLWHKKKQSPRDKGSRPAMGKDEAGEEDQEVTDSIAGSSPSRGATARPTALGGSFPLSKGSPVRRSSPVKMLQFDSEVQREVCAETQGLERPVPVPSSLVHLIDQVAESAEEKYRLLEQRDKILRQGRPKRTDLHTSSVFVGTCPDMCPEKERYMRETRKQLSIYEVIPNTEMVEHSAAIKEYSRSSADQEEPLPHELRPLPVLSRTMDYLVTQIMDQGEQRYRDWYDFVWNRTRGIRKDIIQQHLCCPHTVSLIEKCTRFHVHCAHHLCEEHMSSFDAKINNENMTKCLQSLKEMYQDLASQQVFCPREAEFRQYGVLLRLNDGDSLREVQQFRDEVRNSPEVKFAVQAFTAVSSNNFVRFFKLVKGASYLASCLLHRYFNQVRAKALKTLNLAHTVGPRSTPFPVDDVVRMLMFHSAAEAADFIQQYGLNVNDGVVELSRIAFQEPELPLSPKKSEVILAKRTVLVGQVVNGGPLPTPPQHTPVCSFDVQNRYRAIEDALVGSTTSSIKAFAPSVEFTAAPSADVAAQFLPAKAPDAPSAFSAPPALTNETGEPSEPFCPFAQTADATQLFQPIPQPELVHPPSPQPAYTDEDIIAELDGVIEEVVEAALREVADAGAHYATTALAESAVQVESLVSEVLGQMLEEISSNEIKSEQERVAEEKRNLEEARRRQEHEAFLAEFSCSLCTEILHEVLDETTQEVASSQIQAAVNERAERVARCTEQICSGLIEETVSADIALLVEDILEAQLLRIHKYIKRWRDVVAVRRQLKRQMRGFPAAPCCVDPLFKLKALAPSAPAQPSMADLAHGLVDLGNAGRLALSSTRLLKMRQEAIHQMRVHYYYQLLLEETAWAPLDLPALVAENLQSPHDRIFWKVLLLLPSEHESVADLSDTILSDWLEVKFGSEKGPEEQPGSSLQTLCVTNTLQQKGQRTQKVHITVKASRGPLAIDDLSTVEDSSELQGTGALIMLVPALRALKSGPEEQDVPLLSALLQLKQLQQANSWHCPLPLVLLVPGLVVGSADQHRVEEALMLHTLIKEGLISEYTFFFIPETTSDLQGSKQLSQALGWLLSRAPPPFPLSCQTLAQLIETTLSREFSPRIYSHRQERAASGLPPQDPAPAVQLYNAVLAHVAQKVASPDLCALSWPPGEFFLPDTREFVPHLSWNSAKHLAWLREAILSLQLPQWEAPSSDSWPELHSSVFHYAASIPASRSNQPVLMSRLQNLLERVRLKAQQTHGPRTRDPVTDLSEGAFSFIPWDDVVVICIDHKLKDWQVPGPAICQDAVTEDGEILVYFPAESLTGFEPPDEWTQAVRQTHREKQQEKQKAGAATCAPSDSLSVRQRLFHSLEECVEAPAAPLDISHTPTAQELQAFKVLQSLREEKAESQRSMEQLQRWLDGDPLDHLSTPLFIPSSTLLSMPTTRKGAAKEKSQETATTQKPDLDEQPEAAAWLRPPPVSMAQRLKDLQQQILASQEEELSCRLKLTGLLNIVDD</sequence>
<dbReference type="InterPro" id="IPR000717">
    <property type="entry name" value="PCI_dom"/>
</dbReference>
<feature type="domain" description="PCI" evidence="27">
    <location>
        <begin position="879"/>
        <end position="1063"/>
    </location>
</feature>
<dbReference type="GO" id="GO:0003723">
    <property type="term" value="F:RNA binding"/>
    <property type="evidence" value="ECO:0007669"/>
    <property type="project" value="InterPro"/>
</dbReference>
<evidence type="ECO:0000256" key="3">
    <source>
        <dbReference type="ARBA" id="ARBA00004567"/>
    </source>
</evidence>
<dbReference type="GO" id="GO:0070390">
    <property type="term" value="C:transcription export complex 2"/>
    <property type="evidence" value="ECO:0007669"/>
    <property type="project" value="TreeGrafter"/>
</dbReference>
<evidence type="ECO:0000256" key="18">
    <source>
        <dbReference type="ARBA" id="ARBA00023132"/>
    </source>
</evidence>